<gene>
    <name evidence="1" type="ORF">CYFUS_002857</name>
</gene>
<dbReference type="KEGG" id="cfus:CYFUS_002857"/>
<dbReference type="SUPFAM" id="SSF51735">
    <property type="entry name" value="NAD(P)-binding Rossmann-fold domains"/>
    <property type="match status" value="1"/>
</dbReference>
<evidence type="ECO:0000313" key="2">
    <source>
        <dbReference type="Proteomes" id="UP000217257"/>
    </source>
</evidence>
<proteinExistence type="predicted"/>
<dbReference type="AlphaFoldDB" id="A0A250J0D4"/>
<name>A0A250J0D4_9BACT</name>
<accession>A0A250J0D4</accession>
<dbReference type="Gene3D" id="3.40.50.720">
    <property type="entry name" value="NAD(P)-binding Rossmann-like Domain"/>
    <property type="match status" value="1"/>
</dbReference>
<dbReference type="Proteomes" id="UP000217257">
    <property type="component" value="Chromosome"/>
</dbReference>
<dbReference type="EMBL" id="CP022098">
    <property type="protein sequence ID" value="ATB37435.1"/>
    <property type="molecule type" value="Genomic_DNA"/>
</dbReference>
<organism evidence="1 2">
    <name type="scientific">Cystobacter fuscus</name>
    <dbReference type="NCBI Taxonomy" id="43"/>
    <lineage>
        <taxon>Bacteria</taxon>
        <taxon>Pseudomonadati</taxon>
        <taxon>Myxococcota</taxon>
        <taxon>Myxococcia</taxon>
        <taxon>Myxococcales</taxon>
        <taxon>Cystobacterineae</taxon>
        <taxon>Archangiaceae</taxon>
        <taxon>Cystobacter</taxon>
    </lineage>
</organism>
<evidence type="ECO:0000313" key="1">
    <source>
        <dbReference type="EMBL" id="ATB37435.1"/>
    </source>
</evidence>
<protein>
    <submittedName>
        <fullName evidence="1">Short chain dehydrogenase</fullName>
    </submittedName>
</protein>
<sequence>MRIIVIGATGTIGREVVRALSGRHEVIEVARKGGCLGASASTW</sequence>
<dbReference type="InterPro" id="IPR036291">
    <property type="entry name" value="NAD(P)-bd_dom_sf"/>
</dbReference>
<reference evidence="1 2" key="1">
    <citation type="submission" date="2017-06" db="EMBL/GenBank/DDBJ databases">
        <title>Sequencing and comparative analysis of myxobacterial genomes.</title>
        <authorList>
            <person name="Rupp O."/>
            <person name="Goesmann A."/>
            <person name="Sogaard-Andersen L."/>
        </authorList>
    </citation>
    <scope>NUCLEOTIDE SEQUENCE [LARGE SCALE GENOMIC DNA]</scope>
    <source>
        <strain evidence="1 2">DSM 52655</strain>
    </source>
</reference>